<dbReference type="RefSeq" id="WP_099472532.1">
    <property type="nucleotide sequence ID" value="NZ_CP041025.1"/>
</dbReference>
<dbReference type="SUPFAM" id="SSF55874">
    <property type="entry name" value="ATPase domain of HSP90 chaperone/DNA topoisomerase II/histidine kinase"/>
    <property type="match status" value="1"/>
</dbReference>
<dbReference type="Gene3D" id="3.30.565.10">
    <property type="entry name" value="Histidine kinase-like ATPase, C-terminal domain"/>
    <property type="match status" value="1"/>
</dbReference>
<dbReference type="EC" id="2.7.13.3" evidence="3"/>
<evidence type="ECO:0000256" key="2">
    <source>
        <dbReference type="ARBA" id="ARBA00004370"/>
    </source>
</evidence>
<keyword evidence="7" id="KW-0418">Kinase</keyword>
<gene>
    <name evidence="13" type="ORF">CRD36_09530</name>
</gene>
<dbReference type="GO" id="GO:0005524">
    <property type="term" value="F:ATP binding"/>
    <property type="evidence" value="ECO:0007669"/>
    <property type="project" value="UniProtKB-KW"/>
</dbReference>
<feature type="domain" description="Histidine kinase" evidence="12">
    <location>
        <begin position="161"/>
        <end position="382"/>
    </location>
</feature>
<dbReference type="Pfam" id="PF00512">
    <property type="entry name" value="HisKA"/>
    <property type="match status" value="1"/>
</dbReference>
<evidence type="ECO:0000256" key="8">
    <source>
        <dbReference type="ARBA" id="ARBA00022840"/>
    </source>
</evidence>
<accession>A0A2G4YRI7</accession>
<sequence>MSEEYVEHIVVNVPEVQPQTPCHDVMKYFEADEELLVVAVLEDRVPVGLVYRVDFIQTLAARFGYSLYEKRPVRDLMTEVPLIIDADNSLDFVINLLVTKDTHDLLRGFVICRGDEYLGIGTALSLLQAQNERAAGRAEELLRAKNAAEEANRSKSEFLANMNHELRTPLNAIIGFSEIMQQGLYGQIAQHQYKEYIDIVNKSGLHLLGTINSILEMSKIEAGMLEISENDFGLYDVFEDAGHMVRMLARKKNIEIICGCEEVLTDFYGDEGVLRQVMLNLLSNAIKFSPPDTVISLSARRQPTGDVCVAVTDQGIGIAEDDIEKILTPFYQVDSSYARTEEGTGLGLSIVQKYLELHQASLTITSAVGQGTTVSFTLPAARFRDVPVLGRQRSSCA</sequence>
<dbReference type="PROSITE" id="PS50109">
    <property type="entry name" value="HIS_KIN"/>
    <property type="match status" value="1"/>
</dbReference>
<dbReference type="Gene3D" id="3.10.580.10">
    <property type="entry name" value="CBS-domain"/>
    <property type="match status" value="1"/>
</dbReference>
<dbReference type="AlphaFoldDB" id="A0A2G4YRI7"/>
<evidence type="ECO:0000313" key="14">
    <source>
        <dbReference type="Proteomes" id="UP000229730"/>
    </source>
</evidence>
<dbReference type="InParanoid" id="A0A2G4YRI7"/>
<feature type="coiled-coil region" evidence="11">
    <location>
        <begin position="124"/>
        <end position="151"/>
    </location>
</feature>
<dbReference type="PRINTS" id="PR00344">
    <property type="entry name" value="BCTRLSENSOR"/>
</dbReference>
<organism evidence="13 14">
    <name type="scientific">Paremcibacter congregatus</name>
    <dbReference type="NCBI Taxonomy" id="2043170"/>
    <lineage>
        <taxon>Bacteria</taxon>
        <taxon>Pseudomonadati</taxon>
        <taxon>Pseudomonadota</taxon>
        <taxon>Alphaproteobacteria</taxon>
        <taxon>Emcibacterales</taxon>
        <taxon>Emcibacteraceae</taxon>
        <taxon>Paremcibacter</taxon>
    </lineage>
</organism>
<dbReference type="FunFam" id="1.10.287.130:FF:000038">
    <property type="entry name" value="Sensory transduction histidine kinase"/>
    <property type="match status" value="1"/>
</dbReference>
<dbReference type="InterPro" id="IPR005467">
    <property type="entry name" value="His_kinase_dom"/>
</dbReference>
<keyword evidence="10" id="KW-0472">Membrane</keyword>
<protein>
    <recommendedName>
        <fullName evidence="3">histidine kinase</fullName>
        <ecNumber evidence="3">2.7.13.3</ecNumber>
    </recommendedName>
</protein>
<dbReference type="SUPFAM" id="SSF54631">
    <property type="entry name" value="CBS-domain pair"/>
    <property type="match status" value="1"/>
</dbReference>
<evidence type="ECO:0000256" key="7">
    <source>
        <dbReference type="ARBA" id="ARBA00022777"/>
    </source>
</evidence>
<evidence type="ECO:0000256" key="3">
    <source>
        <dbReference type="ARBA" id="ARBA00012438"/>
    </source>
</evidence>
<comment type="catalytic activity">
    <reaction evidence="1">
        <text>ATP + protein L-histidine = ADP + protein N-phospho-L-histidine.</text>
        <dbReference type="EC" id="2.7.13.3"/>
    </reaction>
</comment>
<dbReference type="FunCoup" id="A0A2G4YRI7">
    <property type="interactions" value="175"/>
</dbReference>
<dbReference type="EMBL" id="PDEM01000020">
    <property type="protein sequence ID" value="PHZ84954.1"/>
    <property type="molecule type" value="Genomic_DNA"/>
</dbReference>
<evidence type="ECO:0000313" key="13">
    <source>
        <dbReference type="EMBL" id="PHZ84954.1"/>
    </source>
</evidence>
<comment type="caution">
    <text evidence="13">The sequence shown here is derived from an EMBL/GenBank/DDBJ whole genome shotgun (WGS) entry which is preliminary data.</text>
</comment>
<dbReference type="PANTHER" id="PTHR43711">
    <property type="entry name" value="TWO-COMPONENT HISTIDINE KINASE"/>
    <property type="match status" value="1"/>
</dbReference>
<keyword evidence="8" id="KW-0067">ATP-binding</keyword>
<dbReference type="InterPro" id="IPR050736">
    <property type="entry name" value="Sensor_HK_Regulatory"/>
</dbReference>
<dbReference type="CDD" id="cd16922">
    <property type="entry name" value="HATPase_EvgS-ArcB-TorS-like"/>
    <property type="match status" value="1"/>
</dbReference>
<dbReference type="InterPro" id="IPR003661">
    <property type="entry name" value="HisK_dim/P_dom"/>
</dbReference>
<dbReference type="InterPro" id="IPR036097">
    <property type="entry name" value="HisK_dim/P_sf"/>
</dbReference>
<keyword evidence="6" id="KW-0547">Nucleotide-binding</keyword>
<evidence type="ECO:0000256" key="5">
    <source>
        <dbReference type="ARBA" id="ARBA00022679"/>
    </source>
</evidence>
<dbReference type="InterPro" id="IPR004358">
    <property type="entry name" value="Sig_transdc_His_kin-like_C"/>
</dbReference>
<keyword evidence="11" id="KW-0175">Coiled coil</keyword>
<dbReference type="GO" id="GO:0016020">
    <property type="term" value="C:membrane"/>
    <property type="evidence" value="ECO:0007669"/>
    <property type="project" value="UniProtKB-SubCell"/>
</dbReference>
<dbReference type="InterPro" id="IPR046342">
    <property type="entry name" value="CBS_dom_sf"/>
</dbReference>
<evidence type="ECO:0000256" key="1">
    <source>
        <dbReference type="ARBA" id="ARBA00000085"/>
    </source>
</evidence>
<keyword evidence="9" id="KW-0902">Two-component regulatory system</keyword>
<dbReference type="GO" id="GO:0000155">
    <property type="term" value="F:phosphorelay sensor kinase activity"/>
    <property type="evidence" value="ECO:0007669"/>
    <property type="project" value="InterPro"/>
</dbReference>
<evidence type="ECO:0000256" key="6">
    <source>
        <dbReference type="ARBA" id="ARBA00022741"/>
    </source>
</evidence>
<dbReference type="InterPro" id="IPR003594">
    <property type="entry name" value="HATPase_dom"/>
</dbReference>
<evidence type="ECO:0000256" key="9">
    <source>
        <dbReference type="ARBA" id="ARBA00023012"/>
    </source>
</evidence>
<name>A0A2G4YRI7_9PROT</name>
<reference evidence="13 14" key="1">
    <citation type="submission" date="2017-10" db="EMBL/GenBank/DDBJ databases">
        <title>Frigbacter circumglobatus gen. nov. sp. nov., isolated from sediment cultured in situ.</title>
        <authorList>
            <person name="Zhao Z."/>
        </authorList>
    </citation>
    <scope>NUCLEOTIDE SEQUENCE [LARGE SCALE GENOMIC DNA]</scope>
    <source>
        <strain evidence="13 14">ZYL</strain>
    </source>
</reference>
<evidence type="ECO:0000259" key="12">
    <source>
        <dbReference type="PROSITE" id="PS50109"/>
    </source>
</evidence>
<dbReference type="PANTHER" id="PTHR43711:SF1">
    <property type="entry name" value="HISTIDINE KINASE 1"/>
    <property type="match status" value="1"/>
</dbReference>
<evidence type="ECO:0000256" key="10">
    <source>
        <dbReference type="ARBA" id="ARBA00023136"/>
    </source>
</evidence>
<dbReference type="Proteomes" id="UP000229730">
    <property type="component" value="Unassembled WGS sequence"/>
</dbReference>
<dbReference type="CDD" id="cd00082">
    <property type="entry name" value="HisKA"/>
    <property type="match status" value="1"/>
</dbReference>
<keyword evidence="14" id="KW-1185">Reference proteome</keyword>
<keyword evidence="5" id="KW-0808">Transferase</keyword>
<dbReference type="InterPro" id="IPR036890">
    <property type="entry name" value="HATPase_C_sf"/>
</dbReference>
<comment type="subcellular location">
    <subcellularLocation>
        <location evidence="2">Membrane</location>
    </subcellularLocation>
</comment>
<evidence type="ECO:0000256" key="11">
    <source>
        <dbReference type="SAM" id="Coils"/>
    </source>
</evidence>
<dbReference type="Gene3D" id="1.10.287.130">
    <property type="match status" value="1"/>
</dbReference>
<dbReference type="Pfam" id="PF02518">
    <property type="entry name" value="HATPase_c"/>
    <property type="match status" value="1"/>
</dbReference>
<proteinExistence type="predicted"/>
<dbReference type="FunFam" id="3.30.565.10:FF:000006">
    <property type="entry name" value="Sensor histidine kinase WalK"/>
    <property type="match status" value="1"/>
</dbReference>
<keyword evidence="4" id="KW-0597">Phosphoprotein</keyword>
<dbReference type="SUPFAM" id="SSF47384">
    <property type="entry name" value="Homodimeric domain of signal transducing histidine kinase"/>
    <property type="match status" value="1"/>
</dbReference>
<dbReference type="OrthoDB" id="8477705at2"/>
<dbReference type="SMART" id="SM00387">
    <property type="entry name" value="HATPase_c"/>
    <property type="match status" value="1"/>
</dbReference>
<dbReference type="SMART" id="SM00388">
    <property type="entry name" value="HisKA"/>
    <property type="match status" value="1"/>
</dbReference>
<evidence type="ECO:0000256" key="4">
    <source>
        <dbReference type="ARBA" id="ARBA00022553"/>
    </source>
</evidence>